<reference evidence="1" key="1">
    <citation type="journal article" date="2014" name="Front. Microbiol.">
        <title>High frequency of phylogenetically diverse reductive dehalogenase-homologous genes in deep subseafloor sedimentary metagenomes.</title>
        <authorList>
            <person name="Kawai M."/>
            <person name="Futagami T."/>
            <person name="Toyoda A."/>
            <person name="Takaki Y."/>
            <person name="Nishi S."/>
            <person name="Hori S."/>
            <person name="Arai W."/>
            <person name="Tsubouchi T."/>
            <person name="Morono Y."/>
            <person name="Uchiyama I."/>
            <person name="Ito T."/>
            <person name="Fujiyama A."/>
            <person name="Inagaki F."/>
            <person name="Takami H."/>
        </authorList>
    </citation>
    <scope>NUCLEOTIDE SEQUENCE</scope>
    <source>
        <strain evidence="1">Expedition CK06-06</strain>
    </source>
</reference>
<proteinExistence type="predicted"/>
<name>X1FU26_9ZZZZ</name>
<comment type="caution">
    <text evidence="1">The sequence shown here is derived from an EMBL/GenBank/DDBJ whole genome shotgun (WGS) entry which is preliminary data.</text>
</comment>
<sequence>DPIEWMPFLQAYIILGEIEKIQPIATEINQDPFVKIQTCDLIMKMAETEQINENIINDIDQMIPCLSLE</sequence>
<accession>X1FU26</accession>
<protein>
    <submittedName>
        <fullName evidence="1">Uncharacterized protein</fullName>
    </submittedName>
</protein>
<gene>
    <name evidence="1" type="ORF">S03H2_25463</name>
</gene>
<dbReference type="EMBL" id="BARU01014420">
    <property type="protein sequence ID" value="GAH32859.1"/>
    <property type="molecule type" value="Genomic_DNA"/>
</dbReference>
<organism evidence="1">
    <name type="scientific">marine sediment metagenome</name>
    <dbReference type="NCBI Taxonomy" id="412755"/>
    <lineage>
        <taxon>unclassified sequences</taxon>
        <taxon>metagenomes</taxon>
        <taxon>ecological metagenomes</taxon>
    </lineage>
</organism>
<evidence type="ECO:0000313" key="1">
    <source>
        <dbReference type="EMBL" id="GAH32859.1"/>
    </source>
</evidence>
<dbReference type="AlphaFoldDB" id="X1FU26"/>
<feature type="non-terminal residue" evidence="1">
    <location>
        <position position="1"/>
    </location>
</feature>